<dbReference type="InterPro" id="IPR004143">
    <property type="entry name" value="BPL_LPL_catalytic"/>
</dbReference>
<dbReference type="Proteomes" id="UP001500227">
    <property type="component" value="Unassembled WGS sequence"/>
</dbReference>
<accession>A0ABP9M9W8</accession>
<dbReference type="Gene3D" id="3.30.930.10">
    <property type="entry name" value="Bira Bifunctional Protein, Domain 2"/>
    <property type="match status" value="1"/>
</dbReference>
<keyword evidence="3" id="KW-1185">Reference proteome</keyword>
<name>A0ABP9M9W8_9BURK</name>
<dbReference type="PROSITE" id="PS51733">
    <property type="entry name" value="BPL_LPL_CATALYTIC"/>
    <property type="match status" value="1"/>
</dbReference>
<proteinExistence type="predicted"/>
<dbReference type="Pfam" id="PF21948">
    <property type="entry name" value="LplA-B_cat"/>
    <property type="match status" value="1"/>
</dbReference>
<dbReference type="EMBL" id="BAABKD010000011">
    <property type="protein sequence ID" value="GAA5091751.1"/>
    <property type="molecule type" value="Genomic_DNA"/>
</dbReference>
<feature type="domain" description="BPL/LPL catalytic" evidence="1">
    <location>
        <begin position="27"/>
        <end position="241"/>
    </location>
</feature>
<dbReference type="RefSeq" id="WP_345371235.1">
    <property type="nucleotide sequence ID" value="NZ_BAABKD010000011.1"/>
</dbReference>
<sequence>MDFFHVRTYLQQASPNDFDEHLLQSTLHHGPQAIIWQGQQGLVVPRTYAQHPRFKYSLQQLQALGWPLTVRQSGGGVVPQGHGIWNISLAWRQYGRPLDLAGPAYALLCRPLQKAFADVGIKANTQAVEGSFCDGRYNLAIWHQHQAKKIVGTAQVWRRCAPPLTVPSPTRQAGDPSDWHVVLCHALVLIHVDHELVTHYANLVEQTLERTQRYQAQRIVSLNTLNISSEQWLSRLQYHLRQQAVPHDQALSSHSESNHE</sequence>
<comment type="caution">
    <text evidence="2">The sequence shown here is derived from an EMBL/GenBank/DDBJ whole genome shotgun (WGS) entry which is preliminary data.</text>
</comment>
<organism evidence="2 3">
    <name type="scientific">Paenalcaligenes hermetiae</name>
    <dbReference type="NCBI Taxonomy" id="1157987"/>
    <lineage>
        <taxon>Bacteria</taxon>
        <taxon>Pseudomonadati</taxon>
        <taxon>Pseudomonadota</taxon>
        <taxon>Betaproteobacteria</taxon>
        <taxon>Burkholderiales</taxon>
        <taxon>Alcaligenaceae</taxon>
        <taxon>Paenalcaligenes</taxon>
    </lineage>
</organism>
<reference evidence="3" key="1">
    <citation type="journal article" date="2019" name="Int. J. Syst. Evol. Microbiol.">
        <title>The Global Catalogue of Microorganisms (GCM) 10K type strain sequencing project: providing services to taxonomists for standard genome sequencing and annotation.</title>
        <authorList>
            <consortium name="The Broad Institute Genomics Platform"/>
            <consortium name="The Broad Institute Genome Sequencing Center for Infectious Disease"/>
            <person name="Wu L."/>
            <person name="Ma J."/>
        </authorList>
    </citation>
    <scope>NUCLEOTIDE SEQUENCE [LARGE SCALE GENOMIC DNA]</scope>
    <source>
        <strain evidence="3">JCM 18423</strain>
    </source>
</reference>
<dbReference type="SUPFAM" id="SSF55681">
    <property type="entry name" value="Class II aaRS and biotin synthetases"/>
    <property type="match status" value="1"/>
</dbReference>
<gene>
    <name evidence="2" type="ORF">GCM10023337_17930</name>
</gene>
<evidence type="ECO:0000313" key="2">
    <source>
        <dbReference type="EMBL" id="GAA5091751.1"/>
    </source>
</evidence>
<evidence type="ECO:0000259" key="1">
    <source>
        <dbReference type="PROSITE" id="PS51733"/>
    </source>
</evidence>
<evidence type="ECO:0000313" key="3">
    <source>
        <dbReference type="Proteomes" id="UP001500227"/>
    </source>
</evidence>
<dbReference type="InterPro" id="IPR045864">
    <property type="entry name" value="aa-tRNA-synth_II/BPL/LPL"/>
</dbReference>
<protein>
    <recommendedName>
        <fullName evidence="1">BPL/LPL catalytic domain-containing protein</fullName>
    </recommendedName>
</protein>